<dbReference type="GO" id="GO:0003677">
    <property type="term" value="F:DNA binding"/>
    <property type="evidence" value="ECO:0007669"/>
    <property type="project" value="UniProtKB-KW"/>
</dbReference>
<dbReference type="Pfam" id="PF08781">
    <property type="entry name" value="DP"/>
    <property type="match status" value="1"/>
</dbReference>
<accession>A0A914QLM7</accession>
<keyword evidence="5" id="KW-0812">Transmembrane</keyword>
<feature type="transmembrane region" description="Helical" evidence="5">
    <location>
        <begin position="130"/>
        <end position="149"/>
    </location>
</feature>
<keyword evidence="7" id="KW-1185">Reference proteome</keyword>
<organism evidence="7 8">
    <name type="scientific">Panagrolaimus davidi</name>
    <dbReference type="NCBI Taxonomy" id="227884"/>
    <lineage>
        <taxon>Eukaryota</taxon>
        <taxon>Metazoa</taxon>
        <taxon>Ecdysozoa</taxon>
        <taxon>Nematoda</taxon>
        <taxon>Chromadorea</taxon>
        <taxon>Rhabditida</taxon>
        <taxon>Tylenchina</taxon>
        <taxon>Panagrolaimomorpha</taxon>
        <taxon>Panagrolaimoidea</taxon>
        <taxon>Panagrolaimidae</taxon>
        <taxon>Panagrolaimus</taxon>
    </lineage>
</organism>
<keyword evidence="4" id="KW-0804">Transcription</keyword>
<dbReference type="InterPro" id="IPR038168">
    <property type="entry name" value="TF_DP_C_sf"/>
</dbReference>
<reference evidence="8" key="1">
    <citation type="submission" date="2022-11" db="UniProtKB">
        <authorList>
            <consortium name="WormBaseParasite"/>
        </authorList>
    </citation>
    <scope>IDENTIFICATION</scope>
</reference>
<evidence type="ECO:0000313" key="8">
    <source>
        <dbReference type="WBParaSite" id="PDA_v2.g28247.t1"/>
    </source>
</evidence>
<evidence type="ECO:0000256" key="4">
    <source>
        <dbReference type="ARBA" id="ARBA00023163"/>
    </source>
</evidence>
<name>A0A914QLM7_9BILA</name>
<dbReference type="WBParaSite" id="PDA_v2.g28247.t1">
    <property type="protein sequence ID" value="PDA_v2.g28247.t1"/>
    <property type="gene ID" value="PDA_v2.g28247"/>
</dbReference>
<evidence type="ECO:0000256" key="2">
    <source>
        <dbReference type="ARBA" id="ARBA00023015"/>
    </source>
</evidence>
<protein>
    <submittedName>
        <fullName evidence="8">Transcription factor DP C-terminal domain-containing protein</fullName>
    </submittedName>
</protein>
<evidence type="ECO:0000259" key="6">
    <source>
        <dbReference type="Pfam" id="PF08781"/>
    </source>
</evidence>
<dbReference type="Gene3D" id="1.20.140.80">
    <property type="entry name" value="Transcription factor DP"/>
    <property type="match status" value="1"/>
</dbReference>
<dbReference type="InterPro" id="IPR037241">
    <property type="entry name" value="E2F-DP_heterodim"/>
</dbReference>
<evidence type="ECO:0000313" key="7">
    <source>
        <dbReference type="Proteomes" id="UP000887578"/>
    </source>
</evidence>
<keyword evidence="5" id="KW-0472">Membrane</keyword>
<comment type="similarity">
    <text evidence="1">Belongs to the E2F/DP family.</text>
</comment>
<dbReference type="Proteomes" id="UP000887578">
    <property type="component" value="Unplaced"/>
</dbReference>
<keyword evidence="3" id="KW-0238">DNA-binding</keyword>
<keyword evidence="2" id="KW-0805">Transcription regulation</keyword>
<dbReference type="SUPFAM" id="SSF144074">
    <property type="entry name" value="E2F-DP heterodimerization region"/>
    <property type="match status" value="1"/>
</dbReference>
<evidence type="ECO:0000256" key="1">
    <source>
        <dbReference type="ARBA" id="ARBA00010940"/>
    </source>
</evidence>
<feature type="domain" description="Transcription factor DP C-terminal" evidence="6">
    <location>
        <begin position="2"/>
        <end position="60"/>
    </location>
</feature>
<dbReference type="InterPro" id="IPR014889">
    <property type="entry name" value="Transc_factor_DP_C"/>
</dbReference>
<evidence type="ECO:0000256" key="5">
    <source>
        <dbReference type="SAM" id="Phobius"/>
    </source>
</evidence>
<proteinExistence type="inferred from homology"/>
<evidence type="ECO:0000256" key="3">
    <source>
        <dbReference type="ARBA" id="ARBA00023125"/>
    </source>
</evidence>
<keyword evidence="5" id="KW-1133">Transmembrane helix</keyword>
<sequence>MNQSFEICDDIEVLKRLGLSRGVEKASAIAAASESPQSEEDRKFIKSCLPPALQSYADEILDGNFVANVSAPAHQQTLASIPAPASQPPLQLQQQVSLPAPSQLPHQHASTSADLKKFFLLSFSINDSQFFAFKGIVYSVLLFGVYGHFKLCAKKR</sequence>
<dbReference type="AlphaFoldDB" id="A0A914QLM7"/>